<evidence type="ECO:0000313" key="1">
    <source>
        <dbReference type="EMBL" id="MBA2883127.1"/>
    </source>
</evidence>
<dbReference type="InterPro" id="IPR054792">
    <property type="entry name" value="TsoX"/>
</dbReference>
<dbReference type="NCBIfam" id="NF045809">
    <property type="entry name" value="seleno_TsoX"/>
    <property type="match status" value="1"/>
</dbReference>
<keyword evidence="2" id="KW-1185">Reference proteome</keyword>
<comment type="caution">
    <text evidence="1">The sequence shown here is derived from an EMBL/GenBank/DDBJ whole genome shotgun (WGS) entry which is preliminary data.</text>
</comment>
<gene>
    <name evidence="1" type="ORF">HNR65_003488</name>
</gene>
<dbReference type="AlphaFoldDB" id="A0A7W0HMB6"/>
<name>A0A7W0HMB6_9BACT</name>
<dbReference type="Proteomes" id="UP000525298">
    <property type="component" value="Unassembled WGS sequence"/>
</dbReference>
<protein>
    <submittedName>
        <fullName evidence="1">Uncharacterized protein</fullName>
    </submittedName>
</protein>
<sequence>MQEKFGDKLETRIHTLDSEEAKQYTFKSPTHVLFENEWVPLKVALDKTKMEAFLNERL</sequence>
<reference evidence="1 2" key="1">
    <citation type="submission" date="2020-07" db="EMBL/GenBank/DDBJ databases">
        <title>Genomic Encyclopedia of Type Strains, Phase IV (KMG-IV): sequencing the most valuable type-strain genomes for metagenomic binning, comparative biology and taxonomic classification.</title>
        <authorList>
            <person name="Goeker M."/>
        </authorList>
    </citation>
    <scope>NUCLEOTIDE SEQUENCE [LARGE SCALE GENOMIC DNA]</scope>
    <source>
        <strain evidence="1 2">DSM 17721</strain>
    </source>
</reference>
<evidence type="ECO:0000313" key="2">
    <source>
        <dbReference type="Proteomes" id="UP000525298"/>
    </source>
</evidence>
<organism evidence="1 2">
    <name type="scientific">Desulfosalsimonas propionicica</name>
    <dbReference type="NCBI Taxonomy" id="332175"/>
    <lineage>
        <taxon>Bacteria</taxon>
        <taxon>Pseudomonadati</taxon>
        <taxon>Thermodesulfobacteriota</taxon>
        <taxon>Desulfobacteria</taxon>
        <taxon>Desulfobacterales</taxon>
        <taxon>Desulfosalsimonadaceae</taxon>
        <taxon>Desulfosalsimonas</taxon>
    </lineage>
</organism>
<accession>A0A7W0HMB6</accession>
<dbReference type="Pfam" id="PF26315">
    <property type="entry name" value="TsoX"/>
    <property type="match status" value="1"/>
</dbReference>
<proteinExistence type="predicted"/>
<dbReference type="EMBL" id="JACDUS010000017">
    <property type="protein sequence ID" value="MBA2883127.1"/>
    <property type="molecule type" value="Genomic_DNA"/>
</dbReference>